<evidence type="ECO:0008006" key="3">
    <source>
        <dbReference type="Google" id="ProtNLM"/>
    </source>
</evidence>
<dbReference type="AlphaFoldDB" id="A0A7Y9KAE7"/>
<reference evidence="1 2" key="1">
    <citation type="submission" date="2020-07" db="EMBL/GenBank/DDBJ databases">
        <title>Sequencing the genomes of 1000 actinobacteria strains.</title>
        <authorList>
            <person name="Klenk H.-P."/>
        </authorList>
    </citation>
    <scope>NUCLEOTIDE SEQUENCE [LARGE SCALE GENOMIC DNA]</scope>
    <source>
        <strain evidence="1 2">DSM 43461</strain>
    </source>
</reference>
<dbReference type="Proteomes" id="UP000591272">
    <property type="component" value="Unassembled WGS sequence"/>
</dbReference>
<comment type="caution">
    <text evidence="1">The sequence shown here is derived from an EMBL/GenBank/DDBJ whole genome shotgun (WGS) entry which is preliminary data.</text>
</comment>
<name>A0A7Y9KAE7_9ACTN</name>
<keyword evidence="2" id="KW-1185">Reference proteome</keyword>
<protein>
    <recommendedName>
        <fullName evidence="3">DUF2550 family protein</fullName>
    </recommendedName>
</protein>
<evidence type="ECO:0000313" key="2">
    <source>
        <dbReference type="Proteomes" id="UP000591272"/>
    </source>
</evidence>
<gene>
    <name evidence="1" type="ORF">BJ999_000506</name>
</gene>
<evidence type="ECO:0000313" key="1">
    <source>
        <dbReference type="EMBL" id="NYE10210.1"/>
    </source>
</evidence>
<organism evidence="1 2">
    <name type="scientific">Actinomadura citrea</name>
    <dbReference type="NCBI Taxonomy" id="46158"/>
    <lineage>
        <taxon>Bacteria</taxon>
        <taxon>Bacillati</taxon>
        <taxon>Actinomycetota</taxon>
        <taxon>Actinomycetes</taxon>
        <taxon>Streptosporangiales</taxon>
        <taxon>Thermomonosporaceae</taxon>
        <taxon>Actinomadura</taxon>
    </lineage>
</organism>
<proteinExistence type="predicted"/>
<accession>A0A7Y9KAE7</accession>
<sequence length="158" mass="17129">MYVLLSLLLVMALALLLLLTLVIYGRLVVRNQRKALGALRQNGLAFLCRPTLGMQNLAGFILSVDQNSVALWKVGLGQPVQIRIFPSTGARVAPTTVKVNLARRSSGLSITSAATERLDVVIYPDPTMSYSSPADGAFLDLVRDKIQESLARTPGSYE</sequence>
<dbReference type="EMBL" id="JACCBT010000001">
    <property type="protein sequence ID" value="NYE10210.1"/>
    <property type="molecule type" value="Genomic_DNA"/>
</dbReference>
<dbReference type="RefSeq" id="WP_179831759.1">
    <property type="nucleotide sequence ID" value="NZ_BMRD01000005.1"/>
</dbReference>